<comment type="caution">
    <text evidence="3">The sequence shown here is derived from an EMBL/GenBank/DDBJ whole genome shotgun (WGS) entry which is preliminary data.</text>
</comment>
<feature type="signal peptide" evidence="2">
    <location>
        <begin position="1"/>
        <end position="23"/>
    </location>
</feature>
<dbReference type="PROSITE" id="PS51257">
    <property type="entry name" value="PROKAR_LIPOPROTEIN"/>
    <property type="match status" value="1"/>
</dbReference>
<feature type="region of interest" description="Disordered" evidence="1">
    <location>
        <begin position="31"/>
        <end position="122"/>
    </location>
</feature>
<evidence type="ECO:0000313" key="3">
    <source>
        <dbReference type="EMBL" id="MFD1871416.1"/>
    </source>
</evidence>
<evidence type="ECO:0000256" key="1">
    <source>
        <dbReference type="SAM" id="MobiDB-lite"/>
    </source>
</evidence>
<keyword evidence="4" id="KW-1185">Reference proteome</keyword>
<evidence type="ECO:0000313" key="4">
    <source>
        <dbReference type="Proteomes" id="UP001597197"/>
    </source>
</evidence>
<dbReference type="RefSeq" id="WP_382311735.1">
    <property type="nucleotide sequence ID" value="NZ_JBHUFD010000001.1"/>
</dbReference>
<organism evidence="3 4">
    <name type="scientific">Hymenobacter bucti</name>
    <dbReference type="NCBI Taxonomy" id="1844114"/>
    <lineage>
        <taxon>Bacteria</taxon>
        <taxon>Pseudomonadati</taxon>
        <taxon>Bacteroidota</taxon>
        <taxon>Cytophagia</taxon>
        <taxon>Cytophagales</taxon>
        <taxon>Hymenobacteraceae</taxon>
        <taxon>Hymenobacter</taxon>
    </lineage>
</organism>
<feature type="compositionally biased region" description="Polar residues" evidence="1">
    <location>
        <begin position="110"/>
        <end position="122"/>
    </location>
</feature>
<proteinExistence type="predicted"/>
<reference evidence="4" key="1">
    <citation type="journal article" date="2019" name="Int. J. Syst. Evol. Microbiol.">
        <title>The Global Catalogue of Microorganisms (GCM) 10K type strain sequencing project: providing services to taxonomists for standard genome sequencing and annotation.</title>
        <authorList>
            <consortium name="The Broad Institute Genomics Platform"/>
            <consortium name="The Broad Institute Genome Sequencing Center for Infectious Disease"/>
            <person name="Wu L."/>
            <person name="Ma J."/>
        </authorList>
    </citation>
    <scope>NUCLEOTIDE SEQUENCE [LARGE SCALE GENOMIC DNA]</scope>
    <source>
        <strain evidence="4">CGMCC 1.15795</strain>
    </source>
</reference>
<evidence type="ECO:0008006" key="5">
    <source>
        <dbReference type="Google" id="ProtNLM"/>
    </source>
</evidence>
<accession>A0ABW4QPL9</accession>
<keyword evidence="2" id="KW-0732">Signal</keyword>
<dbReference type="EMBL" id="JBHUFD010000001">
    <property type="protein sequence ID" value="MFD1871416.1"/>
    <property type="molecule type" value="Genomic_DNA"/>
</dbReference>
<sequence length="122" mass="12559">MNSSFRPALALLLGIASATLLTACDYNYSPGKNPQFEHGFNGTPGFTNADVNRDSINYKQNVRTPVGKGSAADLKTASVDEQQQSAPAGKSSASPQSASGQLGDVKQAKPTDNSAAPSGSNQ</sequence>
<evidence type="ECO:0000256" key="2">
    <source>
        <dbReference type="SAM" id="SignalP"/>
    </source>
</evidence>
<feature type="compositionally biased region" description="Polar residues" evidence="1">
    <location>
        <begin position="44"/>
        <end position="63"/>
    </location>
</feature>
<name>A0ABW4QPL9_9BACT</name>
<feature type="chain" id="PRO_5045968968" description="Lipoprotein" evidence="2">
    <location>
        <begin position="24"/>
        <end position="122"/>
    </location>
</feature>
<feature type="compositionally biased region" description="Polar residues" evidence="1">
    <location>
        <begin position="79"/>
        <end position="100"/>
    </location>
</feature>
<protein>
    <recommendedName>
        <fullName evidence="5">Lipoprotein</fullName>
    </recommendedName>
</protein>
<gene>
    <name evidence="3" type="ORF">ACFSDX_03200</name>
</gene>
<dbReference type="Proteomes" id="UP001597197">
    <property type="component" value="Unassembled WGS sequence"/>
</dbReference>